<keyword evidence="4" id="KW-0813">Transport</keyword>
<dbReference type="InterPro" id="IPR000566">
    <property type="entry name" value="Lipocln_cytosolic_FA-bd_dom"/>
</dbReference>
<dbReference type="SUPFAM" id="SSF50814">
    <property type="entry name" value="Lipocalins"/>
    <property type="match status" value="1"/>
</dbReference>
<dbReference type="Gene3D" id="2.40.128.20">
    <property type="match status" value="1"/>
</dbReference>
<dbReference type="GO" id="GO:0000302">
    <property type="term" value="P:response to reactive oxygen species"/>
    <property type="evidence" value="ECO:0007669"/>
    <property type="project" value="TreeGrafter"/>
</dbReference>
<evidence type="ECO:0000256" key="8">
    <source>
        <dbReference type="ARBA" id="ARBA00023157"/>
    </source>
</evidence>
<protein>
    <recommendedName>
        <fullName evidence="3">Apolipoprotein D</fullName>
    </recommendedName>
</protein>
<keyword evidence="7" id="KW-0446">Lipid-binding</keyword>
<comment type="similarity">
    <text evidence="2 10">Belongs to the calycin superfamily. Lipocalin family.</text>
</comment>
<dbReference type="PRINTS" id="PR01273">
    <property type="entry name" value="INVTBRTCOLOR"/>
</dbReference>
<evidence type="ECO:0000256" key="4">
    <source>
        <dbReference type="ARBA" id="ARBA00022448"/>
    </source>
</evidence>
<evidence type="ECO:0000256" key="7">
    <source>
        <dbReference type="ARBA" id="ARBA00023121"/>
    </source>
</evidence>
<comment type="subcellular location">
    <subcellularLocation>
        <location evidence="1">Secreted</location>
    </subcellularLocation>
</comment>
<dbReference type="GO" id="GO:0005737">
    <property type="term" value="C:cytoplasm"/>
    <property type="evidence" value="ECO:0007669"/>
    <property type="project" value="TreeGrafter"/>
</dbReference>
<feature type="chain" id="PRO_5043115403" description="Apolipoprotein D" evidence="10">
    <location>
        <begin position="18"/>
        <end position="186"/>
    </location>
</feature>
<evidence type="ECO:0000256" key="2">
    <source>
        <dbReference type="ARBA" id="ARBA00006889"/>
    </source>
</evidence>
<dbReference type="CDD" id="cd19437">
    <property type="entry name" value="lipocalin_apoD-like"/>
    <property type="match status" value="1"/>
</dbReference>
<feature type="signal peptide" evidence="10">
    <location>
        <begin position="1"/>
        <end position="17"/>
    </location>
</feature>
<dbReference type="GO" id="GO:0006629">
    <property type="term" value="P:lipid metabolic process"/>
    <property type="evidence" value="ECO:0007669"/>
    <property type="project" value="TreeGrafter"/>
</dbReference>
<evidence type="ECO:0000259" key="11">
    <source>
        <dbReference type="Pfam" id="PF08212"/>
    </source>
</evidence>
<dbReference type="EMBL" id="JARQZJ010000001">
    <property type="protein sequence ID" value="KAK9869278.1"/>
    <property type="molecule type" value="Genomic_DNA"/>
</dbReference>
<dbReference type="PANTHER" id="PTHR10612">
    <property type="entry name" value="APOLIPOPROTEIN D"/>
    <property type="match status" value="1"/>
</dbReference>
<dbReference type="Pfam" id="PF08212">
    <property type="entry name" value="Lipocalin_2"/>
    <property type="match status" value="1"/>
</dbReference>
<keyword evidence="13" id="KW-1185">Reference proteome</keyword>
<reference evidence="12 13" key="1">
    <citation type="submission" date="2023-03" db="EMBL/GenBank/DDBJ databases">
        <title>Genome insight into feeding habits of ladybird beetles.</title>
        <authorList>
            <person name="Li H.-S."/>
            <person name="Huang Y.-H."/>
            <person name="Pang H."/>
        </authorList>
    </citation>
    <scope>NUCLEOTIDE SEQUENCE [LARGE SCALE GENOMIC DNA]</scope>
    <source>
        <strain evidence="12">SYSU_2023b</strain>
        <tissue evidence="12">Whole body</tissue>
    </source>
</reference>
<evidence type="ECO:0000256" key="9">
    <source>
        <dbReference type="ARBA" id="ARBA00023180"/>
    </source>
</evidence>
<keyword evidence="8" id="KW-1015">Disulfide bond</keyword>
<keyword evidence="5" id="KW-0964">Secreted</keyword>
<name>A0AAW1TL95_9CUCU</name>
<keyword evidence="9" id="KW-0325">Glycoprotein</keyword>
<dbReference type="PANTHER" id="PTHR10612:SF34">
    <property type="entry name" value="APOLIPOPROTEIN D"/>
    <property type="match status" value="1"/>
</dbReference>
<feature type="domain" description="Lipocalin/cytosolic fatty-acid binding" evidence="11">
    <location>
        <begin position="34"/>
        <end position="168"/>
    </location>
</feature>
<evidence type="ECO:0000256" key="10">
    <source>
        <dbReference type="PIRNR" id="PIRNR036893"/>
    </source>
</evidence>
<evidence type="ECO:0000256" key="1">
    <source>
        <dbReference type="ARBA" id="ARBA00004613"/>
    </source>
</evidence>
<evidence type="ECO:0000256" key="3">
    <source>
        <dbReference type="ARBA" id="ARBA00019890"/>
    </source>
</evidence>
<evidence type="ECO:0000313" key="13">
    <source>
        <dbReference type="Proteomes" id="UP001431783"/>
    </source>
</evidence>
<dbReference type="InterPro" id="IPR022271">
    <property type="entry name" value="Lipocalin_ApoD"/>
</dbReference>
<dbReference type="AlphaFoldDB" id="A0AAW1TL95"/>
<dbReference type="GO" id="GO:0031409">
    <property type="term" value="F:pigment binding"/>
    <property type="evidence" value="ECO:0007669"/>
    <property type="project" value="InterPro"/>
</dbReference>
<accession>A0AAW1TL95</accession>
<organism evidence="12 13">
    <name type="scientific">Henosepilachna vigintioctopunctata</name>
    <dbReference type="NCBI Taxonomy" id="420089"/>
    <lineage>
        <taxon>Eukaryota</taxon>
        <taxon>Metazoa</taxon>
        <taxon>Ecdysozoa</taxon>
        <taxon>Arthropoda</taxon>
        <taxon>Hexapoda</taxon>
        <taxon>Insecta</taxon>
        <taxon>Pterygota</taxon>
        <taxon>Neoptera</taxon>
        <taxon>Endopterygota</taxon>
        <taxon>Coleoptera</taxon>
        <taxon>Polyphaga</taxon>
        <taxon>Cucujiformia</taxon>
        <taxon>Coccinelloidea</taxon>
        <taxon>Coccinellidae</taxon>
        <taxon>Epilachninae</taxon>
        <taxon>Epilachnini</taxon>
        <taxon>Henosepilachna</taxon>
    </lineage>
</organism>
<dbReference type="InterPro" id="IPR012674">
    <property type="entry name" value="Calycin"/>
</dbReference>
<dbReference type="Proteomes" id="UP001431783">
    <property type="component" value="Unassembled WGS sequence"/>
</dbReference>
<sequence>MLKIFVILIVGICGTQGQVPVFDDCPDFDVVENFDLNRYLGKWYEQYRYVNVFELMGKCNVAEYSLNANGSVNVHNEQVNTLTGKIKTIDGNAVPVGEITEAKFIVNFPQGGVFSNAPYWVLDTDYETYSVIWSCEKHLFVSSRFLWLLSREQNASDKTVKKMYAVLDKFNIDRSLMVSADQENCS</sequence>
<evidence type="ECO:0000256" key="6">
    <source>
        <dbReference type="ARBA" id="ARBA00022729"/>
    </source>
</evidence>
<evidence type="ECO:0000256" key="5">
    <source>
        <dbReference type="ARBA" id="ARBA00022525"/>
    </source>
</evidence>
<keyword evidence="6 10" id="KW-0732">Signal</keyword>
<gene>
    <name evidence="12" type="ORF">WA026_003030</name>
</gene>
<dbReference type="PIRSF" id="PIRSF036893">
    <property type="entry name" value="Lipocalin_ApoD"/>
    <property type="match status" value="1"/>
</dbReference>
<dbReference type="GO" id="GO:0005576">
    <property type="term" value="C:extracellular region"/>
    <property type="evidence" value="ECO:0007669"/>
    <property type="project" value="UniProtKB-SubCell"/>
</dbReference>
<dbReference type="InterPro" id="IPR003057">
    <property type="entry name" value="Invtbrt_color"/>
</dbReference>
<proteinExistence type="inferred from homology"/>
<dbReference type="FunFam" id="2.40.128.20:FF:000003">
    <property type="entry name" value="Apolipoprotein D"/>
    <property type="match status" value="1"/>
</dbReference>
<evidence type="ECO:0000313" key="12">
    <source>
        <dbReference type="EMBL" id="KAK9869278.1"/>
    </source>
</evidence>
<dbReference type="GO" id="GO:0008289">
    <property type="term" value="F:lipid binding"/>
    <property type="evidence" value="ECO:0007669"/>
    <property type="project" value="UniProtKB-KW"/>
</dbReference>
<comment type="caution">
    <text evidence="12">The sequence shown here is derived from an EMBL/GenBank/DDBJ whole genome shotgun (WGS) entry which is preliminary data.</text>
</comment>